<organism evidence="1 2">
    <name type="scientific">Dacryopinax primogenitus (strain DJM 731)</name>
    <name type="common">Brown rot fungus</name>
    <dbReference type="NCBI Taxonomy" id="1858805"/>
    <lineage>
        <taxon>Eukaryota</taxon>
        <taxon>Fungi</taxon>
        <taxon>Dikarya</taxon>
        <taxon>Basidiomycota</taxon>
        <taxon>Agaricomycotina</taxon>
        <taxon>Dacrymycetes</taxon>
        <taxon>Dacrymycetales</taxon>
        <taxon>Dacrymycetaceae</taxon>
        <taxon>Dacryopinax</taxon>
    </lineage>
</organism>
<evidence type="ECO:0000313" key="1">
    <source>
        <dbReference type="EMBL" id="EJU00107.1"/>
    </source>
</evidence>
<accession>M5G2N0</accession>
<dbReference type="EMBL" id="JH795868">
    <property type="protein sequence ID" value="EJU00107.1"/>
    <property type="molecule type" value="Genomic_DNA"/>
</dbReference>
<gene>
    <name evidence="1" type="ORF">DACRYDRAFT_109527</name>
</gene>
<dbReference type="AlphaFoldDB" id="M5G2N0"/>
<dbReference type="GeneID" id="63683959"/>
<reference evidence="1 2" key="1">
    <citation type="journal article" date="2012" name="Science">
        <title>The Paleozoic origin of enzymatic lignin decomposition reconstructed from 31 fungal genomes.</title>
        <authorList>
            <person name="Floudas D."/>
            <person name="Binder M."/>
            <person name="Riley R."/>
            <person name="Barry K."/>
            <person name="Blanchette R.A."/>
            <person name="Henrissat B."/>
            <person name="Martinez A.T."/>
            <person name="Otillar R."/>
            <person name="Spatafora J.W."/>
            <person name="Yadav J.S."/>
            <person name="Aerts A."/>
            <person name="Benoit I."/>
            <person name="Boyd A."/>
            <person name="Carlson A."/>
            <person name="Copeland A."/>
            <person name="Coutinho P.M."/>
            <person name="de Vries R.P."/>
            <person name="Ferreira P."/>
            <person name="Findley K."/>
            <person name="Foster B."/>
            <person name="Gaskell J."/>
            <person name="Glotzer D."/>
            <person name="Gorecki P."/>
            <person name="Heitman J."/>
            <person name="Hesse C."/>
            <person name="Hori C."/>
            <person name="Igarashi K."/>
            <person name="Jurgens J.A."/>
            <person name="Kallen N."/>
            <person name="Kersten P."/>
            <person name="Kohler A."/>
            <person name="Kuees U."/>
            <person name="Kumar T.K.A."/>
            <person name="Kuo A."/>
            <person name="LaButti K."/>
            <person name="Larrondo L.F."/>
            <person name="Lindquist E."/>
            <person name="Ling A."/>
            <person name="Lombard V."/>
            <person name="Lucas S."/>
            <person name="Lundell T."/>
            <person name="Martin R."/>
            <person name="McLaughlin D.J."/>
            <person name="Morgenstern I."/>
            <person name="Morin E."/>
            <person name="Murat C."/>
            <person name="Nagy L.G."/>
            <person name="Nolan M."/>
            <person name="Ohm R.A."/>
            <person name="Patyshakuliyeva A."/>
            <person name="Rokas A."/>
            <person name="Ruiz-Duenas F.J."/>
            <person name="Sabat G."/>
            <person name="Salamov A."/>
            <person name="Samejima M."/>
            <person name="Schmutz J."/>
            <person name="Slot J.C."/>
            <person name="St John F."/>
            <person name="Stenlid J."/>
            <person name="Sun H."/>
            <person name="Sun S."/>
            <person name="Syed K."/>
            <person name="Tsang A."/>
            <person name="Wiebenga A."/>
            <person name="Young D."/>
            <person name="Pisabarro A."/>
            <person name="Eastwood D.C."/>
            <person name="Martin F."/>
            <person name="Cullen D."/>
            <person name="Grigoriev I.V."/>
            <person name="Hibbett D.S."/>
        </authorList>
    </citation>
    <scope>NUCLEOTIDE SEQUENCE [LARGE SCALE GENOMIC DNA]</scope>
    <source>
        <strain evidence="1 2">DJM-731 SS1</strain>
    </source>
</reference>
<keyword evidence="2" id="KW-1185">Reference proteome</keyword>
<dbReference type="Proteomes" id="UP000030653">
    <property type="component" value="Unassembled WGS sequence"/>
</dbReference>
<proteinExistence type="predicted"/>
<protein>
    <submittedName>
        <fullName evidence="1">Uncharacterized protein</fullName>
    </submittedName>
</protein>
<dbReference type="HOGENOM" id="CLU_2236496_0_0_1"/>
<sequence length="105" mass="12337">MQDKHNASLVKAMKKCQWTHLKKVQDILESVKVMESHQDVIEDHADAMVLNSAPPLPLPIPMASRSHGWQVQEEEEEQEVAKKERERDWEEVLRVLREEKEEERG</sequence>
<name>M5G2N0_DACPD</name>
<dbReference type="RefSeq" id="XP_040627004.1">
    <property type="nucleotide sequence ID" value="XM_040768897.1"/>
</dbReference>
<evidence type="ECO:0000313" key="2">
    <source>
        <dbReference type="Proteomes" id="UP000030653"/>
    </source>
</evidence>